<name>K0FCN6_NOCB7</name>
<accession>K0FCN6</accession>
<dbReference type="KEGG" id="nbr:O3I_036820"/>
<gene>
    <name evidence="1" type="ORF">O3I_036820</name>
</gene>
<proteinExistence type="predicted"/>
<reference evidence="1 2" key="1">
    <citation type="journal article" date="2012" name="J. Bacteriol.">
        <title>Complete genome sequence of Nocardia brasiliensis HUJEG-1.</title>
        <authorList>
            <person name="Vera-Cabrera L."/>
            <person name="Ortiz-Lopez R."/>
            <person name="Elizondo-Gonzalez R."/>
            <person name="Perez-Maya A.A."/>
            <person name="Ocampo-Candiani J."/>
        </authorList>
    </citation>
    <scope>NUCLEOTIDE SEQUENCE [LARGE SCALE GENOMIC DNA]</scope>
    <source>
        <strain evidence="2">ATCC 700358</strain>
    </source>
</reference>
<evidence type="ECO:0000313" key="1">
    <source>
        <dbReference type="EMBL" id="AFU05311.1"/>
    </source>
</evidence>
<dbReference type="EMBL" id="CP003876">
    <property type="protein sequence ID" value="AFU05311.1"/>
    <property type="molecule type" value="Genomic_DNA"/>
</dbReference>
<dbReference type="Proteomes" id="UP000006304">
    <property type="component" value="Chromosome"/>
</dbReference>
<dbReference type="AlphaFoldDB" id="K0FCN6"/>
<evidence type="ECO:0000313" key="2">
    <source>
        <dbReference type="Proteomes" id="UP000006304"/>
    </source>
</evidence>
<keyword evidence="2" id="KW-1185">Reference proteome</keyword>
<organism evidence="1 2">
    <name type="scientific">Nocardia brasiliensis (strain ATCC 700358 / HUJEG-1)</name>
    <dbReference type="NCBI Taxonomy" id="1133849"/>
    <lineage>
        <taxon>Bacteria</taxon>
        <taxon>Bacillati</taxon>
        <taxon>Actinomycetota</taxon>
        <taxon>Actinomycetes</taxon>
        <taxon>Mycobacteriales</taxon>
        <taxon>Nocardiaceae</taxon>
        <taxon>Nocardia</taxon>
    </lineage>
</organism>
<dbReference type="HOGENOM" id="CLU_2194183_0_0_11"/>
<protein>
    <submittedName>
        <fullName evidence="1">Resolvase domain-containing protein</fullName>
    </submittedName>
</protein>
<sequence>MYIREDAVLDAVSKFFAARVFGEQRRDLLAADLTEVDDRAARQRHTEQQRLHRIIEDIARRQDAVLRQAQDGEPDDAFTKALRGTYNDLETPKTNAVAGATSAGHGQQ</sequence>
<dbReference type="eggNOG" id="COG1961">
    <property type="taxonomic scope" value="Bacteria"/>
</dbReference>